<evidence type="ECO:0000313" key="1">
    <source>
        <dbReference type="EMBL" id="KAI0037037.1"/>
    </source>
</evidence>
<protein>
    <submittedName>
        <fullName evidence="1">Uncharacterized protein</fullName>
    </submittedName>
</protein>
<reference evidence="1" key="1">
    <citation type="submission" date="2021-02" db="EMBL/GenBank/DDBJ databases">
        <authorList>
            <consortium name="DOE Joint Genome Institute"/>
            <person name="Ahrendt S."/>
            <person name="Looney B.P."/>
            <person name="Miyauchi S."/>
            <person name="Morin E."/>
            <person name="Drula E."/>
            <person name="Courty P.E."/>
            <person name="Chicoki N."/>
            <person name="Fauchery L."/>
            <person name="Kohler A."/>
            <person name="Kuo A."/>
            <person name="Labutti K."/>
            <person name="Pangilinan J."/>
            <person name="Lipzen A."/>
            <person name="Riley R."/>
            <person name="Andreopoulos W."/>
            <person name="He G."/>
            <person name="Johnson J."/>
            <person name="Barry K.W."/>
            <person name="Grigoriev I.V."/>
            <person name="Nagy L."/>
            <person name="Hibbett D."/>
            <person name="Henrissat B."/>
            <person name="Matheny P.B."/>
            <person name="Labbe J."/>
            <person name="Martin F."/>
        </authorList>
    </citation>
    <scope>NUCLEOTIDE SEQUENCE</scope>
    <source>
        <strain evidence="1">EC-137</strain>
    </source>
</reference>
<organism evidence="1 2">
    <name type="scientific">Vararia minispora EC-137</name>
    <dbReference type="NCBI Taxonomy" id="1314806"/>
    <lineage>
        <taxon>Eukaryota</taxon>
        <taxon>Fungi</taxon>
        <taxon>Dikarya</taxon>
        <taxon>Basidiomycota</taxon>
        <taxon>Agaricomycotina</taxon>
        <taxon>Agaricomycetes</taxon>
        <taxon>Russulales</taxon>
        <taxon>Lachnocladiaceae</taxon>
        <taxon>Vararia</taxon>
    </lineage>
</organism>
<comment type="caution">
    <text evidence="1">The sequence shown here is derived from an EMBL/GenBank/DDBJ whole genome shotgun (WGS) entry which is preliminary data.</text>
</comment>
<name>A0ACB8QZG6_9AGAM</name>
<gene>
    <name evidence="1" type="ORF">K488DRAFT_39805</name>
</gene>
<proteinExistence type="predicted"/>
<accession>A0ACB8QZG6</accession>
<keyword evidence="2" id="KW-1185">Reference proteome</keyword>
<evidence type="ECO:0000313" key="2">
    <source>
        <dbReference type="Proteomes" id="UP000814128"/>
    </source>
</evidence>
<dbReference type="EMBL" id="MU273466">
    <property type="protein sequence ID" value="KAI0037037.1"/>
    <property type="molecule type" value="Genomic_DNA"/>
</dbReference>
<dbReference type="Proteomes" id="UP000814128">
    <property type="component" value="Unassembled WGS sequence"/>
</dbReference>
<sequence length="560" mass="63423">MDQDEDAKVELLTAMMGGGDPETTRRVLRKHNGNVDNAAQSLLEGNDALDSNEAGSAPRTPPRMLVLWFDIDARPSKPGIDRPNEYEDVEMTRALRASLEESGIGRGISGQSNQLRPSDRMPDPNWALTTTSLSVRWFSQEEQSLNRAIQESLTQTWDRGASETYTQRSLGEMIRSDERPMALRPTESSLVYAALIIQALYYIPQVRQKLASWAALVEGNELSDPLRKKAYKVVEMFVNVDLAVLSEISADDLLEELNVTPSMSSVPQPPGDASACMDFLCIDSWPTITGYQSIVRVDIRGDDDSSELLVCLRNLLASGPEVIYDASDVIAFHLVRHEVLPSYPDTAPTARSAFRYPKALYLDQFMRENHELATARWSEQQQTLEEIRKLNLRKTTLTHFKGKDVLKDLKSTLHYYENVASKSTPERNLSVEESAQKLRKILARVQRQIESIDTEIAKLKVQTVDLQYDLRAVLVHDGQYGRSHVYSYVQEKGRWWMTTDYDVQEVSDDAVLNDTSGLHYGAGPYMLFYSRALPQNTDEASIHWPEILRVRVFTRLLLMD</sequence>
<reference evidence="1" key="2">
    <citation type="journal article" date="2022" name="New Phytol.">
        <title>Evolutionary transition to the ectomycorrhizal habit in the genomes of a hyperdiverse lineage of mushroom-forming fungi.</title>
        <authorList>
            <person name="Looney B."/>
            <person name="Miyauchi S."/>
            <person name="Morin E."/>
            <person name="Drula E."/>
            <person name="Courty P.E."/>
            <person name="Kohler A."/>
            <person name="Kuo A."/>
            <person name="LaButti K."/>
            <person name="Pangilinan J."/>
            <person name="Lipzen A."/>
            <person name="Riley R."/>
            <person name="Andreopoulos W."/>
            <person name="He G."/>
            <person name="Johnson J."/>
            <person name="Nolan M."/>
            <person name="Tritt A."/>
            <person name="Barry K.W."/>
            <person name="Grigoriev I.V."/>
            <person name="Nagy L.G."/>
            <person name="Hibbett D."/>
            <person name="Henrissat B."/>
            <person name="Matheny P.B."/>
            <person name="Labbe J."/>
            <person name="Martin F.M."/>
        </authorList>
    </citation>
    <scope>NUCLEOTIDE SEQUENCE</scope>
    <source>
        <strain evidence="1">EC-137</strain>
    </source>
</reference>